<dbReference type="Proteomes" id="UP000799753">
    <property type="component" value="Unassembled WGS sequence"/>
</dbReference>
<evidence type="ECO:0000256" key="1">
    <source>
        <dbReference type="SAM" id="MobiDB-lite"/>
    </source>
</evidence>
<dbReference type="EMBL" id="MU006776">
    <property type="protein sequence ID" value="KAF2646231.1"/>
    <property type="molecule type" value="Genomic_DNA"/>
</dbReference>
<organism evidence="3 4">
    <name type="scientific">Massarina eburnea CBS 473.64</name>
    <dbReference type="NCBI Taxonomy" id="1395130"/>
    <lineage>
        <taxon>Eukaryota</taxon>
        <taxon>Fungi</taxon>
        <taxon>Dikarya</taxon>
        <taxon>Ascomycota</taxon>
        <taxon>Pezizomycotina</taxon>
        <taxon>Dothideomycetes</taxon>
        <taxon>Pleosporomycetidae</taxon>
        <taxon>Pleosporales</taxon>
        <taxon>Massarineae</taxon>
        <taxon>Massarinaceae</taxon>
        <taxon>Massarina</taxon>
    </lineage>
</organism>
<protein>
    <recommendedName>
        <fullName evidence="2">Utp8 beta-propeller domain-containing protein</fullName>
    </recommendedName>
</protein>
<evidence type="ECO:0000313" key="4">
    <source>
        <dbReference type="Proteomes" id="UP000799753"/>
    </source>
</evidence>
<feature type="region of interest" description="Disordered" evidence="1">
    <location>
        <begin position="882"/>
        <end position="937"/>
    </location>
</feature>
<gene>
    <name evidence="3" type="ORF">P280DRAFT_464468</name>
</gene>
<dbReference type="Pfam" id="PF10395">
    <property type="entry name" value="Utp8_b_propeller"/>
    <property type="match status" value="1"/>
</dbReference>
<evidence type="ECO:0000313" key="3">
    <source>
        <dbReference type="EMBL" id="KAF2646231.1"/>
    </source>
</evidence>
<dbReference type="InterPro" id="IPR018843">
    <property type="entry name" value="Utp8_b-prop"/>
</dbReference>
<sequence length="956" mass="104420">MSSFTEIEAPFTLASLPHAIGQSDGRPHAASVCSISGIKKRKRTEIAVAIDGEGISIYSLQNPHLATSYALPPQTSFASAPFSIYRKGNSKKQPRRYTYALVKDSSRASNAQLVCFTEEARKDGTTNTVRTAYTPSDASHKLMTIDALPVPSGGSQEESTHDVVCVFDNADVICLSSDLEVVRWVANLKSLALPSHASKIEIEHASFSTAKAVTHGLLRNRQDISAILNPAQDDQSDLLDLTQVLCVVFRQSSSKLALALFQVSPRAPDLLTSHLLPLKHLVAWDLPIPSSVSLPQTSGLSYALHANTGALHLLHHGSDLLSFDFSATIPKLLSILTLSDTTAFLRISQDLLFAASPKACRLLDAKFTSVQAEVPLGTTTNPTDPAVKDSKKRKHPAPEPAELTSDAPALIAYYVDLGLVVGTRDSELVAFQLKGTISRKKAKKEGMRLIDSLGKGIKSEARGNGLPTYVEPLRLDRAAKLDKYASKGDVVKFEELIAADLGIDLESEMHNGEEDEPSNLVNGNHATSMVNGVGSAQDPAEDPAVSEPDDDPLPRKWKASGPVPDSQRLRYRQYALYALSRIFRWIDSPSSQGPRGCLKVVFFPPNLFEWLLQTGYLTKESIRRAILNDPTPTLGMGTPIRDGDIVRAIVDFDSELHILSSILNYNHFLPVGEVVQALQLLMQTLDDQPKTQDVTRLLTNGTEPADDTMDIDIASEMEAADNEVERAFSLLNNGLVVRSGILRPALIRLHAFPSPVVSSTLRSMLPRHDLESLIRLLHHEFRNGGWTSPYDFAGPDVLDQSTDETEDSAVAVIASLLSCTLDAMGPATWLTGIGGPSSDERPEELIFDLLEDTKIALNGFWEATYIRGLVSELLRYASRFPKSQKPSNKSLQNQGKPFAPDLNPDELPMLPLGAKPDLGVEKTKTKGGKKKERSAREMGMLISKRVPKYSFERIVI</sequence>
<accession>A0A6A6SH17</accession>
<dbReference type="OrthoDB" id="5330858at2759"/>
<name>A0A6A6SH17_9PLEO</name>
<reference evidence="3" key="1">
    <citation type="journal article" date="2020" name="Stud. Mycol.">
        <title>101 Dothideomycetes genomes: a test case for predicting lifestyles and emergence of pathogens.</title>
        <authorList>
            <person name="Haridas S."/>
            <person name="Albert R."/>
            <person name="Binder M."/>
            <person name="Bloem J."/>
            <person name="Labutti K."/>
            <person name="Salamov A."/>
            <person name="Andreopoulos B."/>
            <person name="Baker S."/>
            <person name="Barry K."/>
            <person name="Bills G."/>
            <person name="Bluhm B."/>
            <person name="Cannon C."/>
            <person name="Castanera R."/>
            <person name="Culley D."/>
            <person name="Daum C."/>
            <person name="Ezra D."/>
            <person name="Gonzalez J."/>
            <person name="Henrissat B."/>
            <person name="Kuo A."/>
            <person name="Liang C."/>
            <person name="Lipzen A."/>
            <person name="Lutzoni F."/>
            <person name="Magnuson J."/>
            <person name="Mondo S."/>
            <person name="Nolan M."/>
            <person name="Ohm R."/>
            <person name="Pangilinan J."/>
            <person name="Park H.-J."/>
            <person name="Ramirez L."/>
            <person name="Alfaro M."/>
            <person name="Sun H."/>
            <person name="Tritt A."/>
            <person name="Yoshinaga Y."/>
            <person name="Zwiers L.-H."/>
            <person name="Turgeon B."/>
            <person name="Goodwin S."/>
            <person name="Spatafora J."/>
            <person name="Crous P."/>
            <person name="Grigoriev I."/>
        </authorList>
    </citation>
    <scope>NUCLEOTIDE SEQUENCE</scope>
    <source>
        <strain evidence="3">CBS 473.64</strain>
    </source>
</reference>
<proteinExistence type="predicted"/>
<feature type="region of interest" description="Disordered" evidence="1">
    <location>
        <begin position="510"/>
        <end position="564"/>
    </location>
</feature>
<feature type="domain" description="Utp8 beta-propeller" evidence="2">
    <location>
        <begin position="6"/>
        <end position="377"/>
    </location>
</feature>
<evidence type="ECO:0000259" key="2">
    <source>
        <dbReference type="Pfam" id="PF10395"/>
    </source>
</evidence>
<keyword evidence="4" id="KW-1185">Reference proteome</keyword>
<feature type="region of interest" description="Disordered" evidence="1">
    <location>
        <begin position="375"/>
        <end position="402"/>
    </location>
</feature>
<feature type="compositionally biased region" description="Polar residues" evidence="1">
    <location>
        <begin position="519"/>
        <end position="530"/>
    </location>
</feature>
<dbReference type="AlphaFoldDB" id="A0A6A6SH17"/>
<feature type="compositionally biased region" description="Polar residues" evidence="1">
    <location>
        <begin position="884"/>
        <end position="895"/>
    </location>
</feature>